<keyword evidence="5 7" id="KW-1133">Transmembrane helix</keyword>
<dbReference type="PANTHER" id="PTHR23500:SF371">
    <property type="entry name" value="OS07G0206600 PROTEIN"/>
    <property type="match status" value="1"/>
</dbReference>
<dbReference type="Pfam" id="PF00083">
    <property type="entry name" value="Sugar_tr"/>
    <property type="match status" value="2"/>
</dbReference>
<dbReference type="Gene3D" id="1.20.1250.20">
    <property type="entry name" value="MFS general substrate transporter like domains"/>
    <property type="match status" value="2"/>
</dbReference>
<dbReference type="EMBL" id="JAMYWD010000009">
    <property type="protein sequence ID" value="KAJ4961743.1"/>
    <property type="molecule type" value="Genomic_DNA"/>
</dbReference>
<organism evidence="8 9">
    <name type="scientific">Protea cynaroides</name>
    <dbReference type="NCBI Taxonomy" id="273540"/>
    <lineage>
        <taxon>Eukaryota</taxon>
        <taxon>Viridiplantae</taxon>
        <taxon>Streptophyta</taxon>
        <taxon>Embryophyta</taxon>
        <taxon>Tracheophyta</taxon>
        <taxon>Spermatophyta</taxon>
        <taxon>Magnoliopsida</taxon>
        <taxon>Proteales</taxon>
        <taxon>Proteaceae</taxon>
        <taxon>Protea</taxon>
    </lineage>
</organism>
<accession>A0A9Q0K527</accession>
<dbReference type="AlphaFoldDB" id="A0A9Q0K527"/>
<evidence type="ECO:0000313" key="9">
    <source>
        <dbReference type="Proteomes" id="UP001141806"/>
    </source>
</evidence>
<sequence>MLTKLQLFTSSLYLAALFFSFVASWVCFRHGRCLTMRLASIFFIACALLDAFALNVEMVIIGHILLGVGVGFANQLHMTIGILVASLVNYAVADIHPHGWRIALGIATVPGIMLCVGSLIITETPTSLVECEKLEEARAKLTRIRDSANVDAEFDLIVHTRFIGINAVMFYAPVNRKKDFAPSSCHSDVHQSDFEHVNARYYWDYTTSEFKAHRIYKVDRCSYSSVISVLVLMCFAWSWGPLGWLIPSETFPLETRTAGFSFAVRITMLFTFIIA</sequence>
<dbReference type="InterPro" id="IPR036259">
    <property type="entry name" value="MFS_trans_sf"/>
</dbReference>
<feature type="transmembrane region" description="Helical" evidence="7">
    <location>
        <begin position="156"/>
        <end position="174"/>
    </location>
</feature>
<dbReference type="PANTHER" id="PTHR23500">
    <property type="entry name" value="SOLUTE CARRIER FAMILY 2, FACILITATED GLUCOSE TRANSPORTER"/>
    <property type="match status" value="1"/>
</dbReference>
<reference evidence="8" key="1">
    <citation type="journal article" date="2023" name="Plant J.">
        <title>The genome of the king protea, Protea cynaroides.</title>
        <authorList>
            <person name="Chang J."/>
            <person name="Duong T.A."/>
            <person name="Schoeman C."/>
            <person name="Ma X."/>
            <person name="Roodt D."/>
            <person name="Barker N."/>
            <person name="Li Z."/>
            <person name="Van de Peer Y."/>
            <person name="Mizrachi E."/>
        </authorList>
    </citation>
    <scope>NUCLEOTIDE SEQUENCE</scope>
    <source>
        <tissue evidence="8">Young leaves</tissue>
    </source>
</reference>
<dbReference type="SUPFAM" id="SSF103473">
    <property type="entry name" value="MFS general substrate transporter"/>
    <property type="match status" value="1"/>
</dbReference>
<evidence type="ECO:0000256" key="5">
    <source>
        <dbReference type="ARBA" id="ARBA00022989"/>
    </source>
</evidence>
<evidence type="ECO:0000256" key="6">
    <source>
        <dbReference type="ARBA" id="ARBA00023136"/>
    </source>
</evidence>
<name>A0A9Q0K527_9MAGN</name>
<proteinExistence type="inferred from homology"/>
<evidence type="ECO:0000256" key="4">
    <source>
        <dbReference type="ARBA" id="ARBA00022692"/>
    </source>
</evidence>
<dbReference type="InterPro" id="IPR005828">
    <property type="entry name" value="MFS_sugar_transport-like"/>
</dbReference>
<feature type="transmembrane region" description="Helical" evidence="7">
    <location>
        <begin position="40"/>
        <end position="66"/>
    </location>
</feature>
<evidence type="ECO:0000313" key="8">
    <source>
        <dbReference type="EMBL" id="KAJ4961743.1"/>
    </source>
</evidence>
<dbReference type="Proteomes" id="UP001141806">
    <property type="component" value="Unassembled WGS sequence"/>
</dbReference>
<feature type="transmembrane region" description="Helical" evidence="7">
    <location>
        <begin position="99"/>
        <end position="121"/>
    </location>
</feature>
<evidence type="ECO:0000256" key="7">
    <source>
        <dbReference type="SAM" id="Phobius"/>
    </source>
</evidence>
<feature type="transmembrane region" description="Helical" evidence="7">
    <location>
        <begin position="258"/>
        <end position="274"/>
    </location>
</feature>
<feature type="transmembrane region" description="Helical" evidence="7">
    <location>
        <begin position="72"/>
        <end position="92"/>
    </location>
</feature>
<dbReference type="InterPro" id="IPR045262">
    <property type="entry name" value="STP/PLT_plant"/>
</dbReference>
<keyword evidence="3" id="KW-0813">Transport</keyword>
<keyword evidence="4 7" id="KW-0812">Transmembrane</keyword>
<evidence type="ECO:0000256" key="3">
    <source>
        <dbReference type="ARBA" id="ARBA00022448"/>
    </source>
</evidence>
<evidence type="ECO:0000256" key="2">
    <source>
        <dbReference type="ARBA" id="ARBA00010992"/>
    </source>
</evidence>
<evidence type="ECO:0000256" key="1">
    <source>
        <dbReference type="ARBA" id="ARBA00004370"/>
    </source>
</evidence>
<keyword evidence="6 7" id="KW-0472">Membrane</keyword>
<keyword evidence="9" id="KW-1185">Reference proteome</keyword>
<feature type="transmembrane region" description="Helical" evidence="7">
    <location>
        <begin position="223"/>
        <end position="246"/>
    </location>
</feature>
<comment type="subcellular location">
    <subcellularLocation>
        <location evidence="1">Membrane</location>
    </subcellularLocation>
</comment>
<comment type="caution">
    <text evidence="8">The sequence shown here is derived from an EMBL/GenBank/DDBJ whole genome shotgun (WGS) entry which is preliminary data.</text>
</comment>
<dbReference type="GO" id="GO:0016020">
    <property type="term" value="C:membrane"/>
    <property type="evidence" value="ECO:0007669"/>
    <property type="project" value="UniProtKB-SubCell"/>
</dbReference>
<gene>
    <name evidence="8" type="ORF">NE237_021653</name>
</gene>
<comment type="similarity">
    <text evidence="2">Belongs to the major facilitator superfamily. Sugar transporter (TC 2.A.1.1) family.</text>
</comment>
<protein>
    <submittedName>
        <fullName evidence="8">Uncharacterized protein</fullName>
    </submittedName>
</protein>
<feature type="transmembrane region" description="Helical" evidence="7">
    <location>
        <begin position="12"/>
        <end position="28"/>
    </location>
</feature>
<dbReference type="GO" id="GO:0015144">
    <property type="term" value="F:carbohydrate transmembrane transporter activity"/>
    <property type="evidence" value="ECO:0007669"/>
    <property type="project" value="InterPro"/>
</dbReference>